<feature type="domain" description="GFO/IDH/MocA-like oxidoreductase" evidence="4">
    <location>
        <begin position="151"/>
        <end position="262"/>
    </location>
</feature>
<dbReference type="Gene3D" id="3.40.50.720">
    <property type="entry name" value="NAD(P)-binding Rossmann-like Domain"/>
    <property type="match status" value="1"/>
</dbReference>
<dbReference type="GO" id="GO:0016491">
    <property type="term" value="F:oxidoreductase activity"/>
    <property type="evidence" value="ECO:0007669"/>
    <property type="project" value="UniProtKB-KW"/>
</dbReference>
<evidence type="ECO:0000259" key="4">
    <source>
        <dbReference type="Pfam" id="PF22725"/>
    </source>
</evidence>
<dbReference type="AlphaFoldDB" id="A0A9X1T270"/>
<protein>
    <submittedName>
        <fullName evidence="5">Gfo/Idh/MocA family oxidoreductase</fullName>
    </submittedName>
</protein>
<evidence type="ECO:0000313" key="5">
    <source>
        <dbReference type="EMBL" id="MCD7111476.1"/>
    </source>
</evidence>
<proteinExistence type="inferred from homology"/>
<dbReference type="InterPro" id="IPR036291">
    <property type="entry name" value="NAD(P)-bd_dom_sf"/>
</dbReference>
<dbReference type="EMBL" id="JAJOZR010000016">
    <property type="protein sequence ID" value="MCD7111476.1"/>
    <property type="molecule type" value="Genomic_DNA"/>
</dbReference>
<dbReference type="Pfam" id="PF22725">
    <property type="entry name" value="GFO_IDH_MocA_C3"/>
    <property type="match status" value="1"/>
</dbReference>
<keyword evidence="6" id="KW-1185">Reference proteome</keyword>
<sequence length="348" mass="37458">MSFPETLPLPRTRPPMEAPPLRWGILGSGWIAAKFVESVQAHTRQTIAAVGSRSPEAAEGFAATWQVPRAYGSYEALVAADDIDIIYVATPHNRHHEHAMLAIAAGKHVLVEKPVALNHAQAADMVAAARAKGVFFAEALWTYFLPKFDVISQVLDAGVIGDILSVYTDYGEYLPREHRIFDATLAGGPLLDLGTYPVSLLATLLGTHERIVGLATPDPAGVNGQLSVVVSNKRGALGTMSTSPYGFSPTNAAIIGSRGTIRFETEFHLPGSFEVWSLDGTRRLRYEEPRGAHFEGLFHEAAEIALALAEGKLETACRPAEASLATMRLLDGIRHALGIDFTQAGLVE</sequence>
<comment type="similarity">
    <text evidence="1">Belongs to the Gfo/Idh/MocA family.</text>
</comment>
<evidence type="ECO:0000259" key="3">
    <source>
        <dbReference type="Pfam" id="PF01408"/>
    </source>
</evidence>
<gene>
    <name evidence="5" type="ORF">LRX75_20785</name>
</gene>
<name>A0A9X1T270_9HYPH</name>
<evidence type="ECO:0000256" key="2">
    <source>
        <dbReference type="ARBA" id="ARBA00023002"/>
    </source>
</evidence>
<comment type="caution">
    <text evidence="5">The sequence shown here is derived from an EMBL/GenBank/DDBJ whole genome shotgun (WGS) entry which is preliminary data.</text>
</comment>
<dbReference type="PANTHER" id="PTHR22604:SF105">
    <property type="entry name" value="TRANS-1,2-DIHYDROBENZENE-1,2-DIOL DEHYDROGENASE"/>
    <property type="match status" value="1"/>
</dbReference>
<accession>A0A9X1T270</accession>
<dbReference type="Gene3D" id="3.30.360.10">
    <property type="entry name" value="Dihydrodipicolinate Reductase, domain 2"/>
    <property type="match status" value="1"/>
</dbReference>
<dbReference type="Pfam" id="PF01408">
    <property type="entry name" value="GFO_IDH_MocA"/>
    <property type="match status" value="1"/>
</dbReference>
<keyword evidence="2" id="KW-0560">Oxidoreductase</keyword>
<dbReference type="GO" id="GO:0000166">
    <property type="term" value="F:nucleotide binding"/>
    <property type="evidence" value="ECO:0007669"/>
    <property type="project" value="InterPro"/>
</dbReference>
<dbReference type="SUPFAM" id="SSF55347">
    <property type="entry name" value="Glyceraldehyde-3-phosphate dehydrogenase-like, C-terminal domain"/>
    <property type="match status" value="1"/>
</dbReference>
<reference evidence="5" key="1">
    <citation type="submission" date="2021-12" db="EMBL/GenBank/DDBJ databases">
        <authorList>
            <person name="Li Y."/>
        </authorList>
    </citation>
    <scope>NUCLEOTIDE SEQUENCE</scope>
    <source>
        <strain evidence="5">DKSPLA3</strain>
    </source>
</reference>
<evidence type="ECO:0000313" key="6">
    <source>
        <dbReference type="Proteomes" id="UP001139089"/>
    </source>
</evidence>
<dbReference type="PANTHER" id="PTHR22604">
    <property type="entry name" value="OXIDOREDUCTASES"/>
    <property type="match status" value="1"/>
</dbReference>
<evidence type="ECO:0000256" key="1">
    <source>
        <dbReference type="ARBA" id="ARBA00010928"/>
    </source>
</evidence>
<dbReference type="RefSeq" id="WP_231816559.1">
    <property type="nucleotide sequence ID" value="NZ_JAJOZR010000016.1"/>
</dbReference>
<dbReference type="InterPro" id="IPR050984">
    <property type="entry name" value="Gfo/Idh/MocA_domain"/>
</dbReference>
<organism evidence="5 6">
    <name type="scientific">Rhizobium quercicola</name>
    <dbReference type="NCBI Taxonomy" id="2901226"/>
    <lineage>
        <taxon>Bacteria</taxon>
        <taxon>Pseudomonadati</taxon>
        <taxon>Pseudomonadota</taxon>
        <taxon>Alphaproteobacteria</taxon>
        <taxon>Hyphomicrobiales</taxon>
        <taxon>Rhizobiaceae</taxon>
        <taxon>Rhizobium/Agrobacterium group</taxon>
        <taxon>Rhizobium</taxon>
    </lineage>
</organism>
<dbReference type="InterPro" id="IPR000683">
    <property type="entry name" value="Gfo/Idh/MocA-like_OxRdtase_N"/>
</dbReference>
<dbReference type="InterPro" id="IPR055170">
    <property type="entry name" value="GFO_IDH_MocA-like_dom"/>
</dbReference>
<dbReference type="SUPFAM" id="SSF51735">
    <property type="entry name" value="NAD(P)-binding Rossmann-fold domains"/>
    <property type="match status" value="1"/>
</dbReference>
<feature type="domain" description="Gfo/Idh/MocA-like oxidoreductase N-terminal" evidence="3">
    <location>
        <begin position="21"/>
        <end position="136"/>
    </location>
</feature>
<dbReference type="Proteomes" id="UP001139089">
    <property type="component" value="Unassembled WGS sequence"/>
</dbReference>